<dbReference type="EMBL" id="RZGK01000013">
    <property type="protein sequence ID" value="KAF9694451.1"/>
    <property type="molecule type" value="Genomic_DNA"/>
</dbReference>
<feature type="transmembrane region" description="Helical" evidence="1">
    <location>
        <begin position="62"/>
        <end position="82"/>
    </location>
</feature>
<keyword evidence="3" id="KW-1185">Reference proteome</keyword>
<keyword evidence="1" id="KW-1133">Transmembrane helix</keyword>
<reference evidence="2" key="2">
    <citation type="submission" date="2020-09" db="EMBL/GenBank/DDBJ databases">
        <title>Reference genome assembly for Australian Ascochyta lentis isolate Al4.</title>
        <authorList>
            <person name="Lee R.C."/>
            <person name="Farfan-Caceres L.M."/>
            <person name="Debler J.W."/>
            <person name="Williams A.H."/>
            <person name="Henares B.M."/>
        </authorList>
    </citation>
    <scope>NUCLEOTIDE SEQUENCE</scope>
    <source>
        <strain evidence="2">Al4</strain>
    </source>
</reference>
<dbReference type="OrthoDB" id="61113at2759"/>
<gene>
    <name evidence="2" type="ORF">EKO04_007435</name>
</gene>
<name>A0A8H7J2K1_9PLEO</name>
<keyword evidence="1" id="KW-0472">Membrane</keyword>
<comment type="caution">
    <text evidence="2">The sequence shown here is derived from an EMBL/GenBank/DDBJ whole genome shotgun (WGS) entry which is preliminary data.</text>
</comment>
<evidence type="ECO:0000313" key="3">
    <source>
        <dbReference type="Proteomes" id="UP000651452"/>
    </source>
</evidence>
<dbReference type="AlphaFoldDB" id="A0A8H7J2K1"/>
<sequence length="96" mass="10806">MDQLSSIIGEMLKAYPDPKGARPVANYPATMYGVTITFHILSWIAVGFRLHTRLRVVREPWWDDLFVFLASMINLVSVVAFLGGEYCLPLPTHGLI</sequence>
<evidence type="ECO:0000256" key="1">
    <source>
        <dbReference type="SAM" id="Phobius"/>
    </source>
</evidence>
<accession>A0A8H7J2K1</accession>
<organism evidence="2 3">
    <name type="scientific">Ascochyta lentis</name>
    <dbReference type="NCBI Taxonomy" id="205686"/>
    <lineage>
        <taxon>Eukaryota</taxon>
        <taxon>Fungi</taxon>
        <taxon>Dikarya</taxon>
        <taxon>Ascomycota</taxon>
        <taxon>Pezizomycotina</taxon>
        <taxon>Dothideomycetes</taxon>
        <taxon>Pleosporomycetidae</taxon>
        <taxon>Pleosporales</taxon>
        <taxon>Pleosporineae</taxon>
        <taxon>Didymellaceae</taxon>
        <taxon>Ascochyta</taxon>
    </lineage>
</organism>
<reference evidence="2" key="1">
    <citation type="submission" date="2018-12" db="EMBL/GenBank/DDBJ databases">
        <authorList>
            <person name="Syme R.A."/>
            <person name="Farfan-Caceres L."/>
            <person name="Lichtenzveig J."/>
        </authorList>
    </citation>
    <scope>NUCLEOTIDE SEQUENCE</scope>
    <source>
        <strain evidence="2">Al4</strain>
    </source>
</reference>
<protein>
    <submittedName>
        <fullName evidence="2">Uncharacterized protein</fullName>
    </submittedName>
</protein>
<evidence type="ECO:0000313" key="2">
    <source>
        <dbReference type="EMBL" id="KAF9694451.1"/>
    </source>
</evidence>
<proteinExistence type="predicted"/>
<feature type="transmembrane region" description="Helical" evidence="1">
    <location>
        <begin position="29"/>
        <end position="50"/>
    </location>
</feature>
<dbReference type="Proteomes" id="UP000651452">
    <property type="component" value="Unassembled WGS sequence"/>
</dbReference>
<keyword evidence="1" id="KW-0812">Transmembrane</keyword>